<accession>A0A6M3IJI3</accession>
<reference evidence="2" key="1">
    <citation type="submission" date="2020-03" db="EMBL/GenBank/DDBJ databases">
        <title>The deep terrestrial virosphere.</title>
        <authorList>
            <person name="Holmfeldt K."/>
            <person name="Nilsson E."/>
            <person name="Simone D."/>
            <person name="Lopez-Fernandez M."/>
            <person name="Wu X."/>
            <person name="de Brujin I."/>
            <person name="Lundin D."/>
            <person name="Andersson A."/>
            <person name="Bertilsson S."/>
            <person name="Dopson M."/>
        </authorList>
    </citation>
    <scope>NUCLEOTIDE SEQUENCE</scope>
    <source>
        <strain evidence="2">MM415B01630</strain>
    </source>
</reference>
<keyword evidence="1" id="KW-0812">Transmembrane</keyword>
<dbReference type="AlphaFoldDB" id="A0A6M3IJI3"/>
<feature type="transmembrane region" description="Helical" evidence="1">
    <location>
        <begin position="61"/>
        <end position="80"/>
    </location>
</feature>
<gene>
    <name evidence="2" type="ORF">MM415B01630_0011</name>
</gene>
<keyword evidence="1" id="KW-1133">Transmembrane helix</keyword>
<proteinExistence type="predicted"/>
<evidence type="ECO:0000313" key="2">
    <source>
        <dbReference type="EMBL" id="QJA57495.1"/>
    </source>
</evidence>
<sequence>MPEMDCARSIFETHCKGEFAELKADVREIKRSVTGNGAEGIMGRLTRQEERTSALLSWKKWIIGAFTVLLTGIILAILTGR</sequence>
<name>A0A6M3IJI3_9ZZZZ</name>
<keyword evidence="1" id="KW-0472">Membrane</keyword>
<organism evidence="2">
    <name type="scientific">viral metagenome</name>
    <dbReference type="NCBI Taxonomy" id="1070528"/>
    <lineage>
        <taxon>unclassified sequences</taxon>
        <taxon>metagenomes</taxon>
        <taxon>organismal metagenomes</taxon>
    </lineage>
</organism>
<protein>
    <submittedName>
        <fullName evidence="2">Uncharacterized protein</fullName>
    </submittedName>
</protein>
<dbReference type="EMBL" id="MT141276">
    <property type="protein sequence ID" value="QJA57495.1"/>
    <property type="molecule type" value="Genomic_DNA"/>
</dbReference>
<evidence type="ECO:0000256" key="1">
    <source>
        <dbReference type="SAM" id="Phobius"/>
    </source>
</evidence>